<organism evidence="2 3">
    <name type="scientific">Fodinibius salipaludis</name>
    <dbReference type="NCBI Taxonomy" id="2032627"/>
    <lineage>
        <taxon>Bacteria</taxon>
        <taxon>Pseudomonadati</taxon>
        <taxon>Balneolota</taxon>
        <taxon>Balneolia</taxon>
        <taxon>Balneolales</taxon>
        <taxon>Balneolaceae</taxon>
        <taxon>Fodinibius</taxon>
    </lineage>
</organism>
<dbReference type="SUPFAM" id="SSF51182">
    <property type="entry name" value="RmlC-like cupins"/>
    <property type="match status" value="1"/>
</dbReference>
<protein>
    <recommendedName>
        <fullName evidence="1">Cupin type-2 domain-containing protein</fullName>
    </recommendedName>
</protein>
<dbReference type="Gene3D" id="2.60.120.10">
    <property type="entry name" value="Jelly Rolls"/>
    <property type="match status" value="1"/>
</dbReference>
<gene>
    <name evidence="2" type="ORF">CK503_02250</name>
</gene>
<evidence type="ECO:0000313" key="2">
    <source>
        <dbReference type="EMBL" id="PAU95897.1"/>
    </source>
</evidence>
<evidence type="ECO:0000313" key="3">
    <source>
        <dbReference type="Proteomes" id="UP000218831"/>
    </source>
</evidence>
<dbReference type="RefSeq" id="WP_095605141.1">
    <property type="nucleotide sequence ID" value="NZ_NSKE01000001.1"/>
</dbReference>
<dbReference type="InterPro" id="IPR011051">
    <property type="entry name" value="RmlC_Cupin_sf"/>
</dbReference>
<dbReference type="EMBL" id="NSKE01000001">
    <property type="protein sequence ID" value="PAU95897.1"/>
    <property type="molecule type" value="Genomic_DNA"/>
</dbReference>
<accession>A0A2A2GG42</accession>
<comment type="caution">
    <text evidence="2">The sequence shown here is derived from an EMBL/GenBank/DDBJ whole genome shotgun (WGS) entry which is preliminary data.</text>
</comment>
<dbReference type="Proteomes" id="UP000218831">
    <property type="component" value="Unassembled WGS sequence"/>
</dbReference>
<keyword evidence="3" id="KW-1185">Reference proteome</keyword>
<dbReference type="InterPro" id="IPR014710">
    <property type="entry name" value="RmlC-like_jellyroll"/>
</dbReference>
<dbReference type="OrthoDB" id="1433532at2"/>
<evidence type="ECO:0000259" key="1">
    <source>
        <dbReference type="Pfam" id="PF07883"/>
    </source>
</evidence>
<name>A0A2A2GG42_9BACT</name>
<proteinExistence type="predicted"/>
<dbReference type="InterPro" id="IPR013096">
    <property type="entry name" value="Cupin_2"/>
</dbReference>
<feature type="domain" description="Cupin type-2" evidence="1">
    <location>
        <begin position="72"/>
        <end position="138"/>
    </location>
</feature>
<reference evidence="2 3" key="1">
    <citation type="submission" date="2017-08" db="EMBL/GenBank/DDBJ databases">
        <title>Aliifodinibius alkalisoli sp. nov., isolated from saline alkaline soil.</title>
        <authorList>
            <person name="Liu D."/>
            <person name="Zhang G."/>
        </authorList>
    </citation>
    <scope>NUCLEOTIDE SEQUENCE [LARGE SCALE GENOMIC DNA]</scope>
    <source>
        <strain evidence="2 3">WN023</strain>
    </source>
</reference>
<dbReference type="AlphaFoldDB" id="A0A2A2GG42"/>
<dbReference type="Pfam" id="PF07883">
    <property type="entry name" value="Cupin_2"/>
    <property type="match status" value="1"/>
</dbReference>
<sequence length="150" mass="16571">MSTILKHITSTAIIIFFLIPATLLAQEQHASFTQSADDDNLEWVNCPEFMPESCSISVLQGNPKKPNTDIFFKLQGNTAVTNHWHHSAERMVLVSGEMNVNYEGQDPAVITPGMYAYGPPELPHTASCESDEPCVLFIAFEEPIDAFAAK</sequence>